<dbReference type="CDD" id="cd06261">
    <property type="entry name" value="TM_PBP2"/>
    <property type="match status" value="1"/>
</dbReference>
<organism evidence="9">
    <name type="scientific">Thermofilum adornatum</name>
    <dbReference type="NCBI Taxonomy" id="1365176"/>
    <lineage>
        <taxon>Archaea</taxon>
        <taxon>Thermoproteota</taxon>
        <taxon>Thermoprotei</taxon>
        <taxon>Thermofilales</taxon>
        <taxon>Thermofilaceae</taxon>
        <taxon>Thermofilum</taxon>
    </lineage>
</organism>
<protein>
    <submittedName>
        <fullName evidence="9">Sugar ABC transporter permease</fullName>
    </submittedName>
</protein>
<comment type="similarity">
    <text evidence="7">Belongs to the binding-protein-dependent transport system permease family.</text>
</comment>
<proteinExistence type="inferred from homology"/>
<accession>A0A7C1CEH2</accession>
<dbReference type="PANTHER" id="PTHR43005:SF1">
    <property type="entry name" value="SPERMIDINE_PUTRESCINE TRANSPORT SYSTEM PERMEASE PROTEIN"/>
    <property type="match status" value="1"/>
</dbReference>
<feature type="transmembrane region" description="Helical" evidence="7">
    <location>
        <begin position="106"/>
        <end position="131"/>
    </location>
</feature>
<dbReference type="SUPFAM" id="SSF161098">
    <property type="entry name" value="MetI-like"/>
    <property type="match status" value="1"/>
</dbReference>
<dbReference type="PROSITE" id="PS50928">
    <property type="entry name" value="ABC_TM1"/>
    <property type="match status" value="1"/>
</dbReference>
<evidence type="ECO:0000256" key="3">
    <source>
        <dbReference type="ARBA" id="ARBA00022475"/>
    </source>
</evidence>
<dbReference type="GO" id="GO:0055085">
    <property type="term" value="P:transmembrane transport"/>
    <property type="evidence" value="ECO:0007669"/>
    <property type="project" value="InterPro"/>
</dbReference>
<evidence type="ECO:0000256" key="1">
    <source>
        <dbReference type="ARBA" id="ARBA00004651"/>
    </source>
</evidence>
<evidence type="ECO:0000256" key="7">
    <source>
        <dbReference type="RuleBase" id="RU363032"/>
    </source>
</evidence>
<keyword evidence="5 7" id="KW-1133">Transmembrane helix</keyword>
<dbReference type="InterPro" id="IPR000515">
    <property type="entry name" value="MetI-like"/>
</dbReference>
<evidence type="ECO:0000256" key="6">
    <source>
        <dbReference type="ARBA" id="ARBA00023136"/>
    </source>
</evidence>
<dbReference type="InterPro" id="IPR035906">
    <property type="entry name" value="MetI-like_sf"/>
</dbReference>
<feature type="transmembrane region" description="Helical" evidence="7">
    <location>
        <begin position="266"/>
        <end position="288"/>
    </location>
</feature>
<evidence type="ECO:0000259" key="8">
    <source>
        <dbReference type="PROSITE" id="PS50928"/>
    </source>
</evidence>
<feature type="transmembrane region" description="Helical" evidence="7">
    <location>
        <begin position="162"/>
        <end position="183"/>
    </location>
</feature>
<dbReference type="GO" id="GO:0005886">
    <property type="term" value="C:plasma membrane"/>
    <property type="evidence" value="ECO:0007669"/>
    <property type="project" value="UniProtKB-SubCell"/>
</dbReference>
<feature type="domain" description="ABC transmembrane type-1" evidence="8">
    <location>
        <begin position="74"/>
        <end position="287"/>
    </location>
</feature>
<feature type="transmembrane region" description="Helical" evidence="7">
    <location>
        <begin position="12"/>
        <end position="37"/>
    </location>
</feature>
<evidence type="ECO:0000256" key="5">
    <source>
        <dbReference type="ARBA" id="ARBA00022989"/>
    </source>
</evidence>
<dbReference type="Pfam" id="PF00528">
    <property type="entry name" value="BPD_transp_1"/>
    <property type="match status" value="1"/>
</dbReference>
<name>A0A7C1CEH2_9CREN</name>
<gene>
    <name evidence="9" type="ORF">ENN26_03855</name>
</gene>
<evidence type="ECO:0000313" key="9">
    <source>
        <dbReference type="EMBL" id="HDP14896.1"/>
    </source>
</evidence>
<reference evidence="9" key="1">
    <citation type="journal article" date="2020" name="mSystems">
        <title>Genome- and Community-Level Interaction Insights into Carbon Utilization and Element Cycling Functions of Hydrothermarchaeota in Hydrothermal Sediment.</title>
        <authorList>
            <person name="Zhou Z."/>
            <person name="Liu Y."/>
            <person name="Xu W."/>
            <person name="Pan J."/>
            <person name="Luo Z.H."/>
            <person name="Li M."/>
        </authorList>
    </citation>
    <scope>NUCLEOTIDE SEQUENCE [LARGE SCALE GENOMIC DNA]</scope>
    <source>
        <strain evidence="9">SpSt-116</strain>
    </source>
</reference>
<evidence type="ECO:0000256" key="4">
    <source>
        <dbReference type="ARBA" id="ARBA00022692"/>
    </source>
</evidence>
<comment type="subcellular location">
    <subcellularLocation>
        <location evidence="1 7">Cell membrane</location>
        <topology evidence="1 7">Multi-pass membrane protein</topology>
    </subcellularLocation>
</comment>
<comment type="caution">
    <text evidence="9">The sequence shown here is derived from an EMBL/GenBank/DDBJ whole genome shotgun (WGS) entry which is preliminary data.</text>
</comment>
<dbReference type="PANTHER" id="PTHR43005">
    <property type="entry name" value="BLR7065 PROTEIN"/>
    <property type="match status" value="1"/>
</dbReference>
<keyword evidence="4 7" id="KW-0812">Transmembrane</keyword>
<feature type="transmembrane region" description="Helical" evidence="7">
    <location>
        <begin position="78"/>
        <end position="99"/>
    </location>
</feature>
<dbReference type="Gene3D" id="1.10.3720.10">
    <property type="entry name" value="MetI-like"/>
    <property type="match status" value="1"/>
</dbReference>
<feature type="transmembrane region" description="Helical" evidence="7">
    <location>
        <begin position="238"/>
        <end position="260"/>
    </location>
</feature>
<evidence type="ECO:0000256" key="2">
    <source>
        <dbReference type="ARBA" id="ARBA00022448"/>
    </source>
</evidence>
<keyword evidence="3" id="KW-1003">Cell membrane</keyword>
<keyword evidence="2 7" id="KW-0813">Transport</keyword>
<dbReference type="EMBL" id="DSAY01000073">
    <property type="protein sequence ID" value="HDP14896.1"/>
    <property type="molecule type" value="Genomic_DNA"/>
</dbReference>
<sequence length="297" mass="32741">MRDHNLKDLIFFLGPPLLILVIFVIYPIVGTIILSFMSGNTLTLENYREVLFETIPLKALIVTNPGPFPPWGALIHNMVWIVIAVPMVVVLGMLLAYALRKTFGSSFILGTIFLGMVLPGVVSGLIIRFMFDADLGIFPKIFALFNVPLLSHTWTIYPQTALFALILGSIWLWLGFSVTLYSAGLDSIPSSLIEAALVDGASEREIFTKIIIPQLRPVTTVVILMTIMWVLKLFDIVYVVTGGGPGGASTVLALIMYMYFASSLEYNKAAAVSVILALLTLIPAYWYMKMVLSGEKQ</sequence>
<keyword evidence="6 7" id="KW-0472">Membrane</keyword>
<dbReference type="AlphaFoldDB" id="A0A7C1CEH2"/>